<evidence type="ECO:0000313" key="7">
    <source>
        <dbReference type="Proteomes" id="UP000202922"/>
    </source>
</evidence>
<dbReference type="PROSITE" id="PS00211">
    <property type="entry name" value="ABC_TRANSPORTER_1"/>
    <property type="match status" value="1"/>
</dbReference>
<evidence type="ECO:0000256" key="4">
    <source>
        <dbReference type="ARBA" id="ARBA00022840"/>
    </source>
</evidence>
<dbReference type="InterPro" id="IPR015855">
    <property type="entry name" value="ABC_transpr_MalK-like"/>
</dbReference>
<dbReference type="InterPro" id="IPR008995">
    <property type="entry name" value="Mo/tungstate-bd_C_term_dom"/>
</dbReference>
<dbReference type="GO" id="GO:0015423">
    <property type="term" value="F:ABC-type maltose transporter activity"/>
    <property type="evidence" value="ECO:0007669"/>
    <property type="project" value="TreeGrafter"/>
</dbReference>
<feature type="domain" description="ABC transporter" evidence="5">
    <location>
        <begin position="4"/>
        <end position="234"/>
    </location>
</feature>
<dbReference type="GO" id="GO:0055052">
    <property type="term" value="C:ATP-binding cassette (ABC) transporter complex, substrate-binding subunit-containing"/>
    <property type="evidence" value="ECO:0007669"/>
    <property type="project" value="TreeGrafter"/>
</dbReference>
<dbReference type="EMBL" id="FXYE01000001">
    <property type="protein sequence ID" value="SMX34694.1"/>
    <property type="molecule type" value="Genomic_DNA"/>
</dbReference>
<keyword evidence="4 6" id="KW-0067">ATP-binding</keyword>
<dbReference type="SUPFAM" id="SSF50331">
    <property type="entry name" value="MOP-like"/>
    <property type="match status" value="1"/>
</dbReference>
<organism evidence="6 7">
    <name type="scientific">Actibacterium lipolyticum</name>
    <dbReference type="NCBI Taxonomy" id="1524263"/>
    <lineage>
        <taxon>Bacteria</taxon>
        <taxon>Pseudomonadati</taxon>
        <taxon>Pseudomonadota</taxon>
        <taxon>Alphaproteobacteria</taxon>
        <taxon>Rhodobacterales</taxon>
        <taxon>Roseobacteraceae</taxon>
        <taxon>Actibacterium</taxon>
    </lineage>
</organism>
<dbReference type="OrthoDB" id="9802264at2"/>
<dbReference type="GO" id="GO:1990060">
    <property type="term" value="C:maltose transport complex"/>
    <property type="evidence" value="ECO:0007669"/>
    <property type="project" value="TreeGrafter"/>
</dbReference>
<dbReference type="Pfam" id="PF08402">
    <property type="entry name" value="TOBE_2"/>
    <property type="match status" value="1"/>
</dbReference>
<dbReference type="EC" id="3.6.3.-" evidence="6"/>
<protein>
    <submittedName>
        <fullName evidence="6">Trehalose import ATP-binding protein SugC</fullName>
        <ecNumber evidence="6">3.6.3.-</ecNumber>
    </submittedName>
</protein>
<evidence type="ECO:0000256" key="1">
    <source>
        <dbReference type="ARBA" id="ARBA00005417"/>
    </source>
</evidence>
<dbReference type="InterPro" id="IPR003593">
    <property type="entry name" value="AAA+_ATPase"/>
</dbReference>
<dbReference type="RefSeq" id="WP_093966549.1">
    <property type="nucleotide sequence ID" value="NZ_FXYE01000001.1"/>
</dbReference>
<name>A0A238JX10_9RHOB</name>
<reference evidence="7" key="1">
    <citation type="submission" date="2017-05" db="EMBL/GenBank/DDBJ databases">
        <authorList>
            <person name="Rodrigo-Torres L."/>
            <person name="Arahal R. D."/>
            <person name="Lucena T."/>
        </authorList>
    </citation>
    <scope>NUCLEOTIDE SEQUENCE [LARGE SCALE GENOMIC DNA]</scope>
    <source>
        <strain evidence="7">CECT 8621</strain>
    </source>
</reference>
<evidence type="ECO:0000259" key="5">
    <source>
        <dbReference type="PROSITE" id="PS50893"/>
    </source>
</evidence>
<dbReference type="Pfam" id="PF00005">
    <property type="entry name" value="ABC_tran"/>
    <property type="match status" value="1"/>
</dbReference>
<accession>A0A238JX10</accession>
<dbReference type="Gene3D" id="2.40.50.140">
    <property type="entry name" value="Nucleic acid-binding proteins"/>
    <property type="match status" value="1"/>
</dbReference>
<dbReference type="Gene3D" id="2.40.50.100">
    <property type="match status" value="1"/>
</dbReference>
<keyword evidence="6" id="KW-0378">Hydrolase</keyword>
<dbReference type="InterPro" id="IPR017871">
    <property type="entry name" value="ABC_transporter-like_CS"/>
</dbReference>
<dbReference type="FunFam" id="3.40.50.300:FF:000042">
    <property type="entry name" value="Maltose/maltodextrin ABC transporter, ATP-binding protein"/>
    <property type="match status" value="1"/>
</dbReference>
<keyword evidence="7" id="KW-1185">Reference proteome</keyword>
<dbReference type="InterPro" id="IPR047641">
    <property type="entry name" value="ABC_transpr_MalK/UgpC-like"/>
</dbReference>
<dbReference type="Gene3D" id="3.40.50.300">
    <property type="entry name" value="P-loop containing nucleotide triphosphate hydrolases"/>
    <property type="match status" value="1"/>
</dbReference>
<keyword evidence="2" id="KW-0813">Transport</keyword>
<dbReference type="PANTHER" id="PTHR43875:SF3">
    <property type="entry name" value="MALTOSE_MALTODEXTRIN IMPORT ATP-BINDING PROTEIN MALK"/>
    <property type="match status" value="1"/>
</dbReference>
<dbReference type="PROSITE" id="PS50893">
    <property type="entry name" value="ABC_TRANSPORTER_2"/>
    <property type="match status" value="1"/>
</dbReference>
<dbReference type="Proteomes" id="UP000202922">
    <property type="component" value="Unassembled WGS sequence"/>
</dbReference>
<dbReference type="SUPFAM" id="SSF52540">
    <property type="entry name" value="P-loop containing nucleoside triphosphate hydrolases"/>
    <property type="match status" value="1"/>
</dbReference>
<dbReference type="GO" id="GO:0005524">
    <property type="term" value="F:ATP binding"/>
    <property type="evidence" value="ECO:0007669"/>
    <property type="project" value="UniProtKB-KW"/>
</dbReference>
<dbReference type="PANTHER" id="PTHR43875">
    <property type="entry name" value="MALTODEXTRIN IMPORT ATP-BINDING PROTEIN MSMX"/>
    <property type="match status" value="1"/>
</dbReference>
<evidence type="ECO:0000256" key="3">
    <source>
        <dbReference type="ARBA" id="ARBA00022741"/>
    </source>
</evidence>
<proteinExistence type="inferred from homology"/>
<dbReference type="InterPro" id="IPR012340">
    <property type="entry name" value="NA-bd_OB-fold"/>
</dbReference>
<evidence type="ECO:0000256" key="2">
    <source>
        <dbReference type="ARBA" id="ARBA00022448"/>
    </source>
</evidence>
<gene>
    <name evidence="6" type="primary">sugC</name>
    <name evidence="6" type="ORF">COL8621_01442</name>
</gene>
<dbReference type="GO" id="GO:0016887">
    <property type="term" value="F:ATP hydrolysis activity"/>
    <property type="evidence" value="ECO:0007669"/>
    <property type="project" value="InterPro"/>
</dbReference>
<evidence type="ECO:0000313" key="6">
    <source>
        <dbReference type="EMBL" id="SMX34694.1"/>
    </source>
</evidence>
<dbReference type="InterPro" id="IPR027417">
    <property type="entry name" value="P-loop_NTPase"/>
</dbReference>
<dbReference type="AlphaFoldDB" id="A0A238JX10"/>
<keyword evidence="3" id="KW-0547">Nucleotide-binding</keyword>
<dbReference type="InterPro" id="IPR003439">
    <property type="entry name" value="ABC_transporter-like_ATP-bd"/>
</dbReference>
<dbReference type="CDD" id="cd03301">
    <property type="entry name" value="ABC_MalK_N"/>
    <property type="match status" value="1"/>
</dbReference>
<comment type="similarity">
    <text evidence="1">Belongs to the ABC transporter superfamily.</text>
</comment>
<sequence length="333" mass="36192">MGSITLSKVTKSFGEAQVIPPLDLEINDGEFVVFVGPSGCGKSTLLRLIAGLEDVSSGEISIDGVDATSLAPAKRKLAMVFQSYALYPHMSVKKNIAFPLKMAGMDPAEQEKRIANAAKVLNLTDYIDRRPGQLSGGQRQRVAIGRAIVREPEAFLFDEPLSNLDAALRVNMRAEISELHQQLATTMIYVTHDQVEAMTMADKIVVLRAGHIEQVGSPLELYERPRNLFVAGFIGSPKMNLISGAEAAKHDAATIGIRPEHITLSKESGTWAGKVGLAEHLGSDTFSRIHSDELGEITVRTIGDFAIKHGDTVYMTPDMSKLHRFDADGLAIR</sequence>
<dbReference type="SMART" id="SM00382">
    <property type="entry name" value="AAA"/>
    <property type="match status" value="1"/>
</dbReference>
<dbReference type="InterPro" id="IPR013611">
    <property type="entry name" value="Transp-assoc_OB_typ2"/>
</dbReference>